<protein>
    <recommendedName>
        <fullName evidence="7">ATP synthase subunit delta</fullName>
    </recommendedName>
    <alternativeName>
        <fullName evidence="7">ATP synthase F(1) sector subunit delta</fullName>
    </alternativeName>
    <alternativeName>
        <fullName evidence="7">F-type ATPase subunit delta</fullName>
        <shortName evidence="7">F-ATPase subunit delta</shortName>
    </alternativeName>
</protein>
<dbReference type="InterPro" id="IPR000711">
    <property type="entry name" value="ATPase_OSCP/dsu"/>
</dbReference>
<evidence type="ECO:0000256" key="7">
    <source>
        <dbReference type="HAMAP-Rule" id="MF_01416"/>
    </source>
</evidence>
<accession>A0A173YSY2</accession>
<dbReference type="GO" id="GO:0005886">
    <property type="term" value="C:plasma membrane"/>
    <property type="evidence" value="ECO:0007669"/>
    <property type="project" value="UniProtKB-SubCell"/>
</dbReference>
<dbReference type="PRINTS" id="PR00125">
    <property type="entry name" value="ATPASEDELTA"/>
</dbReference>
<dbReference type="EMBL" id="CYYU01000005">
    <property type="protein sequence ID" value="CUN67034.1"/>
    <property type="molecule type" value="Genomic_DNA"/>
</dbReference>
<sequence length="180" mass="20445">MLNLQLVRKYAKAIFEIAQEEEKLVEYGDELKAAREGIESVPQAMEFFSNPQIDPKLKKELLQKCFKKELSKNVYHFLLLLVDKHRFVLFPAIVDEYRALSNEARGILIADVTTVAPASKKQQKAIADKLEQITGKKVELRLHEDKSLIGGVVVKIGDRRIDGSVAGRLETMKRKLLANE</sequence>
<comment type="subcellular location">
    <subcellularLocation>
        <location evidence="7">Cell membrane</location>
        <topology evidence="7">Peripheral membrane protein</topology>
    </subcellularLocation>
    <subcellularLocation>
        <location evidence="1">Membrane</location>
    </subcellularLocation>
</comment>
<evidence type="ECO:0000256" key="5">
    <source>
        <dbReference type="ARBA" id="ARBA00023136"/>
    </source>
</evidence>
<dbReference type="Proteomes" id="UP000095546">
    <property type="component" value="Unassembled WGS sequence"/>
</dbReference>
<dbReference type="Pfam" id="PF00213">
    <property type="entry name" value="OSCP"/>
    <property type="match status" value="1"/>
</dbReference>
<dbReference type="AlphaFoldDB" id="A0A173YSY2"/>
<dbReference type="STRING" id="187979.ERS852385_01056"/>
<evidence type="ECO:0000313" key="8">
    <source>
        <dbReference type="EMBL" id="CUN67034.1"/>
    </source>
</evidence>
<gene>
    <name evidence="7 8" type="primary">atpH</name>
    <name evidence="8" type="ORF">ERS852385_01056</name>
</gene>
<organism evidence="8 9">
    <name type="scientific">Mitsuokella jalaludinii</name>
    <dbReference type="NCBI Taxonomy" id="187979"/>
    <lineage>
        <taxon>Bacteria</taxon>
        <taxon>Bacillati</taxon>
        <taxon>Bacillota</taxon>
        <taxon>Negativicutes</taxon>
        <taxon>Selenomonadales</taxon>
        <taxon>Selenomonadaceae</taxon>
        <taxon>Mitsuokella</taxon>
    </lineage>
</organism>
<evidence type="ECO:0000256" key="1">
    <source>
        <dbReference type="ARBA" id="ARBA00004370"/>
    </source>
</evidence>
<reference evidence="8 9" key="1">
    <citation type="submission" date="2015-09" db="EMBL/GenBank/DDBJ databases">
        <authorList>
            <consortium name="Pathogen Informatics"/>
        </authorList>
    </citation>
    <scope>NUCLEOTIDE SEQUENCE [LARGE SCALE GENOMIC DNA]</scope>
    <source>
        <strain evidence="8 9">2789STDY5608828</strain>
    </source>
</reference>
<evidence type="ECO:0000256" key="2">
    <source>
        <dbReference type="ARBA" id="ARBA00022448"/>
    </source>
</evidence>
<evidence type="ECO:0000256" key="6">
    <source>
        <dbReference type="ARBA" id="ARBA00023310"/>
    </source>
</evidence>
<dbReference type="NCBIfam" id="NF004403">
    <property type="entry name" value="PRK05758.2-4"/>
    <property type="match status" value="1"/>
</dbReference>
<keyword evidence="4 7" id="KW-0406">Ion transport</keyword>
<keyword evidence="6 7" id="KW-0066">ATP synthesis</keyword>
<proteinExistence type="inferred from homology"/>
<dbReference type="PANTHER" id="PTHR11910">
    <property type="entry name" value="ATP SYNTHASE DELTA CHAIN"/>
    <property type="match status" value="1"/>
</dbReference>
<dbReference type="GO" id="GO:0046933">
    <property type="term" value="F:proton-transporting ATP synthase activity, rotational mechanism"/>
    <property type="evidence" value="ECO:0007669"/>
    <property type="project" value="UniProtKB-UniRule"/>
</dbReference>
<dbReference type="Gene3D" id="1.10.520.20">
    <property type="entry name" value="N-terminal domain of the delta subunit of the F1F0-ATP synthase"/>
    <property type="match status" value="1"/>
</dbReference>
<dbReference type="InterPro" id="IPR026015">
    <property type="entry name" value="ATP_synth_OSCP/delta_N_sf"/>
</dbReference>
<dbReference type="SUPFAM" id="SSF47928">
    <property type="entry name" value="N-terminal domain of the delta subunit of the F1F0-ATP synthase"/>
    <property type="match status" value="1"/>
</dbReference>
<keyword evidence="5 7" id="KW-0472">Membrane</keyword>
<keyword evidence="7" id="KW-1003">Cell membrane</keyword>
<name>A0A173YSY2_9FIRM</name>
<comment type="similarity">
    <text evidence="7">Belongs to the ATPase delta chain family.</text>
</comment>
<comment type="function">
    <text evidence="7">This protein is part of the stalk that links CF(0) to CF(1). It either transmits conformational changes from CF(0) to CF(1) or is implicated in proton conduction.</text>
</comment>
<dbReference type="HAMAP" id="MF_01416">
    <property type="entry name" value="ATP_synth_delta_bact"/>
    <property type="match status" value="1"/>
</dbReference>
<dbReference type="NCBIfam" id="TIGR01145">
    <property type="entry name" value="ATP_synt_delta"/>
    <property type="match status" value="1"/>
</dbReference>
<dbReference type="NCBIfam" id="NF004402">
    <property type="entry name" value="PRK05758.2-2"/>
    <property type="match status" value="1"/>
</dbReference>
<evidence type="ECO:0000256" key="3">
    <source>
        <dbReference type="ARBA" id="ARBA00022781"/>
    </source>
</evidence>
<dbReference type="RefSeq" id="WP_055161205.1">
    <property type="nucleotide sequence ID" value="NZ_CABIWZ010000005.1"/>
</dbReference>
<dbReference type="GO" id="GO:0045259">
    <property type="term" value="C:proton-transporting ATP synthase complex"/>
    <property type="evidence" value="ECO:0007669"/>
    <property type="project" value="UniProtKB-KW"/>
</dbReference>
<keyword evidence="2 7" id="KW-0813">Transport</keyword>
<evidence type="ECO:0000313" key="9">
    <source>
        <dbReference type="Proteomes" id="UP000095546"/>
    </source>
</evidence>
<evidence type="ECO:0000256" key="4">
    <source>
        <dbReference type="ARBA" id="ARBA00023065"/>
    </source>
</evidence>
<comment type="function">
    <text evidence="7">F(1)F(0) ATP synthase produces ATP from ADP in the presence of a proton or sodium gradient. F-type ATPases consist of two structural domains, F(1) containing the extramembraneous catalytic core and F(0) containing the membrane proton channel, linked together by a central stalk and a peripheral stalk. During catalysis, ATP synthesis in the catalytic domain of F(1) is coupled via a rotary mechanism of the central stalk subunits to proton translocation.</text>
</comment>
<keyword evidence="3 7" id="KW-0375">Hydrogen ion transport</keyword>
<keyword evidence="7" id="KW-0139">CF(1)</keyword>
<keyword evidence="9" id="KW-1185">Reference proteome</keyword>
<dbReference type="OrthoDB" id="9802471at2"/>
<dbReference type="eggNOG" id="COG0712">
    <property type="taxonomic scope" value="Bacteria"/>
</dbReference>